<dbReference type="InterPro" id="IPR055290">
    <property type="entry name" value="At3g26010-like"/>
</dbReference>
<evidence type="ECO:0000313" key="3">
    <source>
        <dbReference type="EMBL" id="CAK9165566.1"/>
    </source>
</evidence>
<dbReference type="AlphaFoldDB" id="A0ABC8T8V2"/>
<protein>
    <recommendedName>
        <fullName evidence="6">F-box domain-containing protein</fullName>
    </recommendedName>
</protein>
<organism evidence="3 5">
    <name type="scientific">Ilex paraguariensis</name>
    <name type="common">yerba mate</name>
    <dbReference type="NCBI Taxonomy" id="185542"/>
    <lineage>
        <taxon>Eukaryota</taxon>
        <taxon>Viridiplantae</taxon>
        <taxon>Streptophyta</taxon>
        <taxon>Embryophyta</taxon>
        <taxon>Tracheophyta</taxon>
        <taxon>Spermatophyta</taxon>
        <taxon>Magnoliopsida</taxon>
        <taxon>eudicotyledons</taxon>
        <taxon>Gunneridae</taxon>
        <taxon>Pentapetalae</taxon>
        <taxon>asterids</taxon>
        <taxon>campanulids</taxon>
        <taxon>Aquifoliales</taxon>
        <taxon>Aquifoliaceae</taxon>
        <taxon>Ilex</taxon>
    </lineage>
</organism>
<evidence type="ECO:0000313" key="5">
    <source>
        <dbReference type="Proteomes" id="UP001642360"/>
    </source>
</evidence>
<dbReference type="Proteomes" id="UP001642360">
    <property type="component" value="Unassembled WGS sequence"/>
</dbReference>
<dbReference type="PANTHER" id="PTHR35546">
    <property type="entry name" value="F-BOX PROTEIN INTERACTION DOMAIN PROTEIN-RELATED"/>
    <property type="match status" value="1"/>
</dbReference>
<dbReference type="InterPro" id="IPR056592">
    <property type="entry name" value="Beta-prop_At3g26010-like"/>
</dbReference>
<dbReference type="SUPFAM" id="SSF81383">
    <property type="entry name" value="F-box domain"/>
    <property type="match status" value="1"/>
</dbReference>
<dbReference type="PANTHER" id="PTHR35546:SF66">
    <property type="entry name" value="F-BOX DOMAIN-CONTAINING PROTEIN"/>
    <property type="match status" value="1"/>
</dbReference>
<reference evidence="3 5" key="1">
    <citation type="submission" date="2024-02" db="EMBL/GenBank/DDBJ databases">
        <authorList>
            <person name="Vignale AGUSTIN F."/>
            <person name="Sosa J E."/>
            <person name="Modenutti C."/>
        </authorList>
    </citation>
    <scope>NUCLEOTIDE SEQUENCE [LARGE SCALE GENOMIC DNA]</scope>
</reference>
<keyword evidence="5" id="KW-1185">Reference proteome</keyword>
<evidence type="ECO:0000313" key="4">
    <source>
        <dbReference type="EMBL" id="CAK9176372.1"/>
    </source>
</evidence>
<dbReference type="InterPro" id="IPR036047">
    <property type="entry name" value="F-box-like_dom_sf"/>
</dbReference>
<dbReference type="Pfam" id="PF00646">
    <property type="entry name" value="F-box"/>
    <property type="match status" value="1"/>
</dbReference>
<feature type="domain" description="F-box protein At3g26010-like beta-propeller" evidence="2">
    <location>
        <begin position="99"/>
        <end position="302"/>
    </location>
</feature>
<comment type="caution">
    <text evidence="3">The sequence shown here is derived from an EMBL/GenBank/DDBJ whole genome shotgun (WGS) entry which is preliminary data.</text>
</comment>
<proteinExistence type="predicted"/>
<accession>A0ABC8T8V2</accession>
<name>A0ABC8T8V2_9AQUA</name>
<evidence type="ECO:0000259" key="2">
    <source>
        <dbReference type="Pfam" id="PF24750"/>
    </source>
</evidence>
<dbReference type="InterPro" id="IPR001810">
    <property type="entry name" value="F-box_dom"/>
</dbReference>
<dbReference type="EMBL" id="CAUOFW020006824">
    <property type="protein sequence ID" value="CAK9176372.1"/>
    <property type="molecule type" value="Genomic_DNA"/>
</dbReference>
<feature type="domain" description="F-box" evidence="1">
    <location>
        <begin position="10"/>
        <end position="46"/>
    </location>
</feature>
<sequence length="385" mass="44671">MDAETIELGNLCPDLIESIFSRINIKSITKLKIVSKTWCNVITDLRRSNPPTTTSGLVIFLRQINNNPTLHESIFIKVQDQSQGQDCTLHASFKHSFSTLIDSCNGLLLYAGKNGHFWTYHVSSPVLDQHISLPPAHKTSRPACASLAFDGIHQDWFRVICFFWAEVDIMSGTMNCQIFSSQTWEWTEHQARILYSGLLLEDGFVHGQCFGSGVFSRGRLYWIWSLCLLVYDDKREFFKLIRLPKNKSTRTRSNVYLSQLLWESEGCIHLCDPVDEGFYIWAFNDDHDDFEHESMDYDLRWRFERVVMVVELKSGWSWTSIRPCAFNEDLQVLYLELSPGTIVSYSFETKKIAQVWFYGEPGEDYFMSNIYPFLFKSVNLLACRK</sequence>
<dbReference type="Pfam" id="PF24750">
    <property type="entry name" value="b-prop_At3g26010-like"/>
    <property type="match status" value="1"/>
</dbReference>
<evidence type="ECO:0000259" key="1">
    <source>
        <dbReference type="Pfam" id="PF00646"/>
    </source>
</evidence>
<evidence type="ECO:0008006" key="6">
    <source>
        <dbReference type="Google" id="ProtNLM"/>
    </source>
</evidence>
<dbReference type="EMBL" id="CAUOFW020004406">
    <property type="protein sequence ID" value="CAK9165566.1"/>
    <property type="molecule type" value="Genomic_DNA"/>
</dbReference>
<gene>
    <name evidence="3" type="ORF">ILEXP_LOCUS34735</name>
    <name evidence="4" type="ORF">ILEXP_LOCUS46227</name>
</gene>